<dbReference type="Pfam" id="PF03416">
    <property type="entry name" value="Peptidase_C54"/>
    <property type="match status" value="2"/>
</dbReference>
<evidence type="ECO:0000256" key="6">
    <source>
        <dbReference type="ARBA" id="ARBA00022807"/>
    </source>
</evidence>
<evidence type="ECO:0000256" key="10">
    <source>
        <dbReference type="RuleBase" id="RU363115"/>
    </source>
</evidence>
<dbReference type="GO" id="GO:0016485">
    <property type="term" value="P:protein processing"/>
    <property type="evidence" value="ECO:0007669"/>
    <property type="project" value="TreeGrafter"/>
</dbReference>
<protein>
    <recommendedName>
        <fullName evidence="10">Cysteine protease</fullName>
        <ecNumber evidence="10">3.4.22.-</ecNumber>
    </recommendedName>
</protein>
<dbReference type="SUPFAM" id="SSF54001">
    <property type="entry name" value="Cysteine proteinases"/>
    <property type="match status" value="1"/>
</dbReference>
<keyword evidence="3 10" id="KW-0963">Cytoplasm</keyword>
<dbReference type="GO" id="GO:0000423">
    <property type="term" value="P:mitophagy"/>
    <property type="evidence" value="ECO:0007669"/>
    <property type="project" value="TreeGrafter"/>
</dbReference>
<evidence type="ECO:0000256" key="3">
    <source>
        <dbReference type="ARBA" id="ARBA00022490"/>
    </source>
</evidence>
<feature type="region of interest" description="Disordered" evidence="11">
    <location>
        <begin position="44"/>
        <end position="71"/>
    </location>
</feature>
<evidence type="ECO:0000256" key="2">
    <source>
        <dbReference type="ARBA" id="ARBA00022448"/>
    </source>
</evidence>
<evidence type="ECO:0000256" key="11">
    <source>
        <dbReference type="SAM" id="MobiDB-lite"/>
    </source>
</evidence>
<dbReference type="GO" id="GO:0004197">
    <property type="term" value="F:cysteine-type endopeptidase activity"/>
    <property type="evidence" value="ECO:0007669"/>
    <property type="project" value="TreeGrafter"/>
</dbReference>
<dbReference type="GO" id="GO:0005634">
    <property type="term" value="C:nucleus"/>
    <property type="evidence" value="ECO:0007669"/>
    <property type="project" value="UniProtKB-SubCell"/>
</dbReference>
<feature type="compositionally biased region" description="Polar residues" evidence="11">
    <location>
        <begin position="245"/>
        <end position="261"/>
    </location>
</feature>
<feature type="compositionally biased region" description="Polar residues" evidence="11">
    <location>
        <begin position="298"/>
        <end position="316"/>
    </location>
</feature>
<keyword evidence="4 10" id="KW-0645">Protease</keyword>
<reference evidence="13" key="1">
    <citation type="submission" date="2021-06" db="EMBL/GenBank/DDBJ databases">
        <authorList>
            <person name="Kallberg Y."/>
            <person name="Tangrot J."/>
            <person name="Rosling A."/>
        </authorList>
    </citation>
    <scope>NUCLEOTIDE SEQUENCE</scope>
    <source>
        <strain evidence="13">MA453B</strain>
    </source>
</reference>
<dbReference type="EMBL" id="CAJVPY010003380">
    <property type="protein sequence ID" value="CAG8590348.1"/>
    <property type="molecule type" value="Genomic_DNA"/>
</dbReference>
<feature type="region of interest" description="Disordered" evidence="11">
    <location>
        <begin position="194"/>
        <end position="217"/>
    </location>
</feature>
<dbReference type="PANTHER" id="PTHR22624">
    <property type="entry name" value="CYSTEINE PROTEASE ATG4"/>
    <property type="match status" value="1"/>
</dbReference>
<organism evidence="13 14">
    <name type="scientific">Dentiscutata erythropus</name>
    <dbReference type="NCBI Taxonomy" id="1348616"/>
    <lineage>
        <taxon>Eukaryota</taxon>
        <taxon>Fungi</taxon>
        <taxon>Fungi incertae sedis</taxon>
        <taxon>Mucoromycota</taxon>
        <taxon>Glomeromycotina</taxon>
        <taxon>Glomeromycetes</taxon>
        <taxon>Diversisporales</taxon>
        <taxon>Gigasporaceae</taxon>
        <taxon>Dentiscutata</taxon>
    </lineage>
</organism>
<evidence type="ECO:0000256" key="1">
    <source>
        <dbReference type="ARBA" id="ARBA00010958"/>
    </source>
</evidence>
<evidence type="ECO:0000256" key="5">
    <source>
        <dbReference type="ARBA" id="ARBA00022801"/>
    </source>
</evidence>
<dbReference type="GO" id="GO:0019786">
    <property type="term" value="F:protein-phosphatidylethanolamide deconjugating activity"/>
    <property type="evidence" value="ECO:0007669"/>
    <property type="project" value="InterPro"/>
</dbReference>
<dbReference type="GO" id="GO:0005737">
    <property type="term" value="C:cytoplasm"/>
    <property type="evidence" value="ECO:0007669"/>
    <property type="project" value="UniProtKB-SubCell"/>
</dbReference>
<evidence type="ECO:0000256" key="9">
    <source>
        <dbReference type="ARBA" id="ARBA00029362"/>
    </source>
</evidence>
<dbReference type="PANTHER" id="PTHR22624:SF49">
    <property type="entry name" value="CYSTEINE PROTEASE"/>
    <property type="match status" value="1"/>
</dbReference>
<keyword evidence="5 10" id="KW-0378">Hydrolase</keyword>
<evidence type="ECO:0000313" key="13">
    <source>
        <dbReference type="EMBL" id="CAG8590348.1"/>
    </source>
</evidence>
<dbReference type="EC" id="3.4.22.-" evidence="10"/>
<evidence type="ECO:0000256" key="4">
    <source>
        <dbReference type="ARBA" id="ARBA00022670"/>
    </source>
</evidence>
<keyword evidence="6" id="KW-0788">Thiol protease</keyword>
<dbReference type="InterPro" id="IPR005078">
    <property type="entry name" value="Peptidase_C54"/>
</dbReference>
<dbReference type="InterPro" id="IPR046792">
    <property type="entry name" value="Peptidase_C54_cat"/>
</dbReference>
<keyword evidence="2" id="KW-0813">Transport</keyword>
<dbReference type="GO" id="GO:0015031">
    <property type="term" value="P:protein transport"/>
    <property type="evidence" value="ECO:0007669"/>
    <property type="project" value="UniProtKB-KW"/>
</dbReference>
<evidence type="ECO:0000256" key="8">
    <source>
        <dbReference type="ARBA" id="ARBA00023006"/>
    </source>
</evidence>
<dbReference type="Proteomes" id="UP000789405">
    <property type="component" value="Unassembled WGS sequence"/>
</dbReference>
<feature type="domain" description="Peptidase C54 catalytic" evidence="12">
    <location>
        <begin position="496"/>
        <end position="550"/>
    </location>
</feature>
<feature type="domain" description="Peptidase C54 catalytic" evidence="12">
    <location>
        <begin position="551"/>
        <end position="745"/>
    </location>
</feature>
<feature type="region of interest" description="Disordered" evidence="11">
    <location>
        <begin position="229"/>
        <end position="329"/>
    </location>
</feature>
<feature type="region of interest" description="Disordered" evidence="11">
    <location>
        <begin position="157"/>
        <end position="182"/>
    </location>
</feature>
<keyword evidence="7" id="KW-0653">Protein transport</keyword>
<comment type="similarity">
    <text evidence="1 10">Belongs to the peptidase C54 family.</text>
</comment>
<comment type="catalytic activity">
    <reaction evidence="9">
        <text>[protein]-C-terminal L-amino acid-glycyl-phosphatidylethanolamide + H2O = [protein]-C-terminal L-amino acid-glycine + a 1,2-diacyl-sn-glycero-3-phosphoethanolamine</text>
        <dbReference type="Rhea" id="RHEA:67548"/>
        <dbReference type="Rhea" id="RHEA-COMP:17323"/>
        <dbReference type="Rhea" id="RHEA-COMP:17324"/>
        <dbReference type="ChEBI" id="CHEBI:15377"/>
        <dbReference type="ChEBI" id="CHEBI:64612"/>
        <dbReference type="ChEBI" id="CHEBI:172940"/>
        <dbReference type="ChEBI" id="CHEBI:172941"/>
    </reaction>
    <physiologicalReaction direction="left-to-right" evidence="9">
        <dbReference type="Rhea" id="RHEA:67549"/>
    </physiologicalReaction>
</comment>
<feature type="compositionally biased region" description="Basic and acidic residues" evidence="11">
    <location>
        <begin position="165"/>
        <end position="176"/>
    </location>
</feature>
<dbReference type="GO" id="GO:0000045">
    <property type="term" value="P:autophagosome assembly"/>
    <property type="evidence" value="ECO:0007669"/>
    <property type="project" value="TreeGrafter"/>
</dbReference>
<evidence type="ECO:0000313" key="14">
    <source>
        <dbReference type="Proteomes" id="UP000789405"/>
    </source>
</evidence>
<keyword evidence="14" id="KW-1185">Reference proteome</keyword>
<comment type="subcellular location">
    <subcellularLocation>
        <location evidence="10">Nucleus</location>
    </subcellularLocation>
    <subcellularLocation>
        <location evidence="10">Cytoplasm</location>
    </subcellularLocation>
</comment>
<proteinExistence type="inferred from homology"/>
<gene>
    <name evidence="13" type="ORF">DERYTH_LOCUS7131</name>
</gene>
<sequence length="917" mass="102929">MSQPVQPIVKIFTPPSSPPTMTGQEEWDSVDDFSVDSLRAEVSSTAQSIFTPSSPPEEINGEELPNDCDVPKNSSTELLQKMGHWFYNTKLVQYMKSDERSRVKQIYSTNSIWMLGIEYNFSEDCGSVNLPKFDNDKARSSRASSFLNLVFGSSEEDNDYDDTSANDRNHNDDSIQSHKLGKSRSFSQAVYGVDGQHLGVPHPKPTPRVTPNSSVTGPNIVIQRLRTLSFSQKSPPENKSFPDLSLSNTENRVNSTSSNPVYRQGGRRLHSFSFTKKSDSPDISQIDSKSSSIIQSDNPINSPPTNNLLQTPNQKRIFSGKEKNKLGNSSRKLYPHAEIEGDVDSKFSGNESRLKYTSFEDIDNSRNQIAEISYPEDVIYSSGESDDGDINSRIDDVELDALSGDNVSVETVTRESISQKGIKYFNLDNKNDKGFSDDNIQQTNLQANTDSLHKRKISDAGSVRSTSSFQSISTPTSLYKPDSFSSLSPNQKKLLDFYLDFQSRIFCCYRKDFLPIEPAFHTTDTGWGCMHRTGQSLLAQGFLWTLLGREPEQYYSIHNIARTGIALDKKIGDWFGPATVAHVLKRLSLNHKECPLTIHIPADNTIYRTEVINIAMGEYDNNLFSEQKEWKPILILLSVRLGTDRFNPSYFGNLKTLFTFPQFLGIAGGRPRKSLYFVAVQDDELLYLDPHFVRPAINLNKTTEFPLEDYHSTIVRTMDISETDPSMLLGFLCQRPQDFDDLCERAERTMNPQFPIFTILNMSPMRETWLSTKSMSEIPNPPSPPSAPMGRTERGMAPAGLIRLTNPTLFSPRFCLGFSPRFCLGLSPRCFGLSSPSRLRSAPPVEREGIIGALGNDFVSTGAEIVEAKKIWSFGVLYFLGILKTLDDQIGIIDAFLLMRKGKSLRSLCYNENVNFV</sequence>
<dbReference type="InterPro" id="IPR038765">
    <property type="entry name" value="Papain-like_cys_pep_sf"/>
</dbReference>
<keyword evidence="8" id="KW-0072">Autophagy</keyword>
<feature type="compositionally biased region" description="Low complexity" evidence="11">
    <location>
        <begin position="281"/>
        <end position="297"/>
    </location>
</feature>
<comment type="caution">
    <text evidence="13">The sequence shown here is derived from an EMBL/GenBank/DDBJ whole genome shotgun (WGS) entry which is preliminary data.</text>
</comment>
<evidence type="ECO:0000259" key="12">
    <source>
        <dbReference type="Pfam" id="PF03416"/>
    </source>
</evidence>
<dbReference type="GO" id="GO:0034727">
    <property type="term" value="P:piecemeal microautophagy of the nucleus"/>
    <property type="evidence" value="ECO:0007669"/>
    <property type="project" value="TreeGrafter"/>
</dbReference>
<dbReference type="AlphaFoldDB" id="A0A9N9GBA6"/>
<comment type="function">
    <text evidence="10">Required for selective autophagic degradation of the nucleus (nucleophagy) as well as for mitophagy which contributes to regulate mitochondrial quantity and quality by eliminating the mitochondria to a basal level to fulfill cellular energy requirements and preventing excess ROS production.</text>
</comment>
<accession>A0A9N9GBA6</accession>
<dbReference type="GO" id="GO:0035973">
    <property type="term" value="P:aggrephagy"/>
    <property type="evidence" value="ECO:0007669"/>
    <property type="project" value="TreeGrafter"/>
</dbReference>
<feature type="region of interest" description="Disordered" evidence="11">
    <location>
        <begin position="1"/>
        <end position="23"/>
    </location>
</feature>
<evidence type="ECO:0000256" key="7">
    <source>
        <dbReference type="ARBA" id="ARBA00022927"/>
    </source>
</evidence>
<name>A0A9N9GBA6_9GLOM</name>
<keyword evidence="10" id="KW-0539">Nucleus</keyword>
<dbReference type="OrthoDB" id="2960936at2759"/>